<dbReference type="EMBL" id="CP001813">
    <property type="protein sequence ID" value="ADL36470.1"/>
    <property type="molecule type" value="Genomic_DNA"/>
</dbReference>
<accession>E0S4Y8</accession>
<dbReference type="AlphaFoldDB" id="E0S4Y8"/>
<evidence type="ECO:0000313" key="3">
    <source>
        <dbReference type="Proteomes" id="UP000001299"/>
    </source>
</evidence>
<dbReference type="RefSeq" id="WP_013283118.1">
    <property type="nucleotide sequence ID" value="NC_014390.1"/>
</dbReference>
<dbReference type="HOGENOM" id="CLU_2128868_0_0_9"/>
<dbReference type="Gene3D" id="2.20.28.30">
    <property type="entry name" value="RNA polymerase ii, chain L"/>
    <property type="match status" value="1"/>
</dbReference>
<name>E0S4Y8_BUTPB</name>
<dbReference type="Proteomes" id="UP000001299">
    <property type="component" value="Plasmid pCY186"/>
</dbReference>
<protein>
    <submittedName>
        <fullName evidence="2">Uncharacterized protein</fullName>
    </submittedName>
</protein>
<keyword evidence="2" id="KW-0614">Plasmid</keyword>
<keyword evidence="1" id="KW-1133">Transmembrane helix</keyword>
<evidence type="ECO:0000256" key="1">
    <source>
        <dbReference type="SAM" id="Phobius"/>
    </source>
</evidence>
<gene>
    <name evidence="2" type="ordered locus">bpr_IV105</name>
</gene>
<reference evidence="2 3" key="1">
    <citation type="journal article" date="2010" name="PLoS ONE">
        <title>The glycobiome of the rumen bacterium Butyrivibrio proteoclasticus B316(T) highlights adaptation to a polysaccharide-rich environment.</title>
        <authorList>
            <person name="Kelly W.J."/>
            <person name="Leahy S.C."/>
            <person name="Altermann E."/>
            <person name="Yeoman C.J."/>
            <person name="Dunne J.C."/>
            <person name="Kong Z."/>
            <person name="Pacheco D.M."/>
            <person name="Li D."/>
            <person name="Noel S.J."/>
            <person name="Moon C.D."/>
            <person name="Cookson A.L."/>
            <person name="Attwood G.T."/>
        </authorList>
    </citation>
    <scope>NUCLEOTIDE SEQUENCE [LARGE SCALE GENOMIC DNA]</scope>
    <source>
        <strain evidence="3">ATCC 51982 / DSM 14932 / B316</strain>
        <plasmid evidence="3">Plasmid pCY186</plasmid>
    </source>
</reference>
<feature type="transmembrane region" description="Helical" evidence="1">
    <location>
        <begin position="65"/>
        <end position="86"/>
    </location>
</feature>
<keyword evidence="1" id="KW-0472">Membrane</keyword>
<keyword evidence="3" id="KW-1185">Reference proteome</keyword>
<evidence type="ECO:0000313" key="2">
    <source>
        <dbReference type="EMBL" id="ADL36470.1"/>
    </source>
</evidence>
<dbReference type="eggNOG" id="ENOG5031545">
    <property type="taxonomic scope" value="Bacteria"/>
</dbReference>
<keyword evidence="1" id="KW-0812">Transmembrane</keyword>
<proteinExistence type="predicted"/>
<organism evidence="2 3">
    <name type="scientific">Butyrivibrio proteoclasticus (strain ATCC 51982 / DSM 14932 / B316)</name>
    <name type="common">Clostridium proteoclasticum</name>
    <dbReference type="NCBI Taxonomy" id="515622"/>
    <lineage>
        <taxon>Bacteria</taxon>
        <taxon>Bacillati</taxon>
        <taxon>Bacillota</taxon>
        <taxon>Clostridia</taxon>
        <taxon>Lachnospirales</taxon>
        <taxon>Lachnospiraceae</taxon>
        <taxon>Butyrivibrio</taxon>
    </lineage>
</organism>
<sequence>MEMTTNKCPNCGAVLHFEGNGDTCFCSHCGTQVFRDSNNKTITIRTIDDARIREAELKDRQQKRAIIFSLIAITIMIAILILMFMFTKIAWNELLKLSGLEIIFTEVFSSSGL</sequence>
<geneLocation type="plasmid" evidence="2 3">
    <name>pCY186</name>
</geneLocation>
<dbReference type="KEGG" id="bpb:bpr_IV105"/>